<feature type="compositionally biased region" description="Basic residues" evidence="1">
    <location>
        <begin position="111"/>
        <end position="121"/>
    </location>
</feature>
<feature type="region of interest" description="Disordered" evidence="1">
    <location>
        <begin position="96"/>
        <end position="136"/>
    </location>
</feature>
<evidence type="ECO:0000313" key="2">
    <source>
        <dbReference type="EMBL" id="KAL2052145.1"/>
    </source>
</evidence>
<protein>
    <submittedName>
        <fullName evidence="2">Uncharacterized protein</fullName>
    </submittedName>
</protein>
<name>A0ABR4B2K7_9LECA</name>
<dbReference type="EMBL" id="JBHFEH010000029">
    <property type="protein sequence ID" value="KAL2052145.1"/>
    <property type="molecule type" value="Genomic_DNA"/>
</dbReference>
<reference evidence="2 3" key="1">
    <citation type="submission" date="2024-09" db="EMBL/GenBank/DDBJ databases">
        <title>Rethinking Asexuality: The Enigmatic Case of Functional Sexual Genes in Lepraria (Stereocaulaceae).</title>
        <authorList>
            <person name="Doellman M."/>
            <person name="Sun Y."/>
            <person name="Barcenas-Pena A."/>
            <person name="Lumbsch H.T."/>
            <person name="Grewe F."/>
        </authorList>
    </citation>
    <scope>NUCLEOTIDE SEQUENCE [LARGE SCALE GENOMIC DNA]</scope>
    <source>
        <strain evidence="2 3">Grewe 0041</strain>
    </source>
</reference>
<sequence>MASKDKQKMTRNEPEELKAEELLIRTNASMLKEMKDMAEPDPEFAKTLGHFELHDNTKQQEAYLAKQEAKKRICASSRSDKAGMAKVTKEWLKALSLDNEADEKATPSAKTKAKTKIHAKKDKGGTSSSRSGDEGA</sequence>
<gene>
    <name evidence="2" type="ORF">ABVK25_007587</name>
</gene>
<comment type="caution">
    <text evidence="2">The sequence shown here is derived from an EMBL/GenBank/DDBJ whole genome shotgun (WGS) entry which is preliminary data.</text>
</comment>
<organism evidence="2 3">
    <name type="scientific">Lepraria finkii</name>
    <dbReference type="NCBI Taxonomy" id="1340010"/>
    <lineage>
        <taxon>Eukaryota</taxon>
        <taxon>Fungi</taxon>
        <taxon>Dikarya</taxon>
        <taxon>Ascomycota</taxon>
        <taxon>Pezizomycotina</taxon>
        <taxon>Lecanoromycetes</taxon>
        <taxon>OSLEUM clade</taxon>
        <taxon>Lecanoromycetidae</taxon>
        <taxon>Lecanorales</taxon>
        <taxon>Lecanorineae</taxon>
        <taxon>Stereocaulaceae</taxon>
        <taxon>Lepraria</taxon>
    </lineage>
</organism>
<keyword evidence="3" id="KW-1185">Reference proteome</keyword>
<dbReference type="Proteomes" id="UP001590951">
    <property type="component" value="Unassembled WGS sequence"/>
</dbReference>
<evidence type="ECO:0000256" key="1">
    <source>
        <dbReference type="SAM" id="MobiDB-lite"/>
    </source>
</evidence>
<proteinExistence type="predicted"/>
<accession>A0ABR4B2K7</accession>
<evidence type="ECO:0000313" key="3">
    <source>
        <dbReference type="Proteomes" id="UP001590951"/>
    </source>
</evidence>